<keyword evidence="2" id="KW-0645">Protease</keyword>
<dbReference type="InterPro" id="IPR001563">
    <property type="entry name" value="Peptidase_S10"/>
</dbReference>
<dbReference type="EMBL" id="QBIY01012630">
    <property type="protein sequence ID" value="RXN20855.1"/>
    <property type="molecule type" value="Genomic_DNA"/>
</dbReference>
<proteinExistence type="inferred from homology"/>
<accession>A0A498MW59</accession>
<name>A0A498MW59_LABRO</name>
<dbReference type="GO" id="GO:0004185">
    <property type="term" value="F:serine-type carboxypeptidase activity"/>
    <property type="evidence" value="ECO:0007669"/>
    <property type="project" value="UniProtKB-UniRule"/>
</dbReference>
<dbReference type="SUPFAM" id="SSF53474">
    <property type="entry name" value="alpha/beta-Hydrolases"/>
    <property type="match status" value="2"/>
</dbReference>
<keyword evidence="2" id="KW-0378">Hydrolase</keyword>
<comment type="caution">
    <text evidence="3">The sequence shown here is derived from an EMBL/GenBank/DDBJ whole genome shotgun (WGS) entry which is preliminary data.</text>
</comment>
<dbReference type="InterPro" id="IPR029058">
    <property type="entry name" value="AB_hydrolase_fold"/>
</dbReference>
<evidence type="ECO:0000256" key="2">
    <source>
        <dbReference type="RuleBase" id="RU361156"/>
    </source>
</evidence>
<dbReference type="InterPro" id="IPR033124">
    <property type="entry name" value="Ser_caboxypep_his_AS"/>
</dbReference>
<keyword evidence="2" id="KW-0732">Signal</keyword>
<evidence type="ECO:0000256" key="1">
    <source>
        <dbReference type="ARBA" id="ARBA00009431"/>
    </source>
</evidence>
<evidence type="ECO:0000313" key="4">
    <source>
        <dbReference type="Proteomes" id="UP000290572"/>
    </source>
</evidence>
<comment type="similarity">
    <text evidence="1 2">Belongs to the peptidase S10 family.</text>
</comment>
<dbReference type="PROSITE" id="PS00560">
    <property type="entry name" value="CARBOXYPEPT_SER_HIS"/>
    <property type="match status" value="1"/>
</dbReference>
<dbReference type="PANTHER" id="PTHR11802">
    <property type="entry name" value="SERINE PROTEASE FAMILY S10 SERINE CARBOXYPEPTIDASE"/>
    <property type="match status" value="1"/>
</dbReference>
<dbReference type="PANTHER" id="PTHR11802:SF434">
    <property type="entry name" value="CARBOXYPEPTIDASE"/>
    <property type="match status" value="1"/>
</dbReference>
<gene>
    <name evidence="3" type="ORF">ROHU_024716</name>
</gene>
<feature type="signal peptide" evidence="2">
    <location>
        <begin position="1"/>
        <end position="20"/>
    </location>
</feature>
<keyword evidence="2" id="KW-0121">Carboxypeptidase</keyword>
<dbReference type="EC" id="3.4.16.-" evidence="2"/>
<dbReference type="Pfam" id="PF00450">
    <property type="entry name" value="Peptidase_S10"/>
    <property type="match status" value="2"/>
</dbReference>
<sequence>MFSLRVFFCFLSVSVHVASGMYDPDEVLDLPGMSFKPNYRQWSGYLKASSGKFLHYWFVTSQRDPLKDPVVLWLNGGPGCSSLDGFLSENGPFHVNDNGATLYENEFSWNKIANVLYLESPAGVGYSYSDDQKYQTNDDEVADNNYLALQSFFIKFPNFTQNEFFIFGESYGGIYAPTLSLRVATGGMSFKPNYRQWSGYLKASSGKFLHYWFVTSQRDPLKDPVVLWLNGGPGCSSLDGFLSENGPFHVNDNGATLYENEFSWNKIANVLYLESPAGVGYSYSDDQKYQTNDDEVADNNYLALQSFFIKFPNFTQNEFFIFGESYGGIYAPTLSLRVATGGKLKVNFKGFAVGNGISSFALNDQSLIYFANYHGLLGEQLWKDLNDNCCQNGVCNFYNNSKEACSVAHAFNIVYNSGLNTYALYLDCAGGVTSQRAMKHLFRNFRKHWEAKKLVGSPPNGVPPCINSTAQMNWLNRGDVRKALHIPDVLPRWDICSDAVGNQYHTIYETVKDVYQKLLALGLRALVYNGDTDMACNFLGDQWFVEQLGQKASTLYKPWISDNQIAGFYQQFGNITFLTVKGAGHMVPQWAPGPSFQMLQSFLSNKPY</sequence>
<dbReference type="Proteomes" id="UP000290572">
    <property type="component" value="Unassembled WGS sequence"/>
</dbReference>
<dbReference type="PRINTS" id="PR00724">
    <property type="entry name" value="CRBOXYPTASEC"/>
</dbReference>
<keyword evidence="4" id="KW-1185">Reference proteome</keyword>
<dbReference type="PROSITE" id="PS00131">
    <property type="entry name" value="CARBOXYPEPT_SER_SER"/>
    <property type="match status" value="2"/>
</dbReference>
<dbReference type="InterPro" id="IPR018202">
    <property type="entry name" value="Ser_caboxypep_ser_AS"/>
</dbReference>
<reference evidence="3 4" key="1">
    <citation type="submission" date="2018-03" db="EMBL/GenBank/DDBJ databases">
        <title>Draft genome sequence of Rohu Carp (Labeo rohita).</title>
        <authorList>
            <person name="Das P."/>
            <person name="Kushwaha B."/>
            <person name="Joshi C.G."/>
            <person name="Kumar D."/>
            <person name="Nagpure N.S."/>
            <person name="Sahoo L."/>
            <person name="Das S.P."/>
            <person name="Bit A."/>
            <person name="Patnaik S."/>
            <person name="Meher P.K."/>
            <person name="Jayasankar P."/>
            <person name="Koringa P.G."/>
            <person name="Patel N.V."/>
            <person name="Hinsu A.T."/>
            <person name="Kumar R."/>
            <person name="Pandey M."/>
            <person name="Agarwal S."/>
            <person name="Srivastava S."/>
            <person name="Singh M."/>
            <person name="Iquebal M.A."/>
            <person name="Jaiswal S."/>
            <person name="Angadi U.B."/>
            <person name="Kumar N."/>
            <person name="Raza M."/>
            <person name="Shah T.M."/>
            <person name="Rai A."/>
            <person name="Jena J.K."/>
        </authorList>
    </citation>
    <scope>NUCLEOTIDE SEQUENCE [LARGE SCALE GENOMIC DNA]</scope>
    <source>
        <strain evidence="3">DASCIFA01</strain>
        <tissue evidence="3">Testis</tissue>
    </source>
</reference>
<dbReference type="GO" id="GO:0006508">
    <property type="term" value="P:proteolysis"/>
    <property type="evidence" value="ECO:0007669"/>
    <property type="project" value="UniProtKB-KW"/>
</dbReference>
<dbReference type="STRING" id="84645.A0A498MW59"/>
<protein>
    <recommendedName>
        <fullName evidence="2">Carboxypeptidase</fullName>
        <ecNumber evidence="2">3.4.16.-</ecNumber>
    </recommendedName>
</protein>
<dbReference type="AlphaFoldDB" id="A0A498MW59"/>
<feature type="chain" id="PRO_5019614114" description="Carboxypeptidase" evidence="2">
    <location>
        <begin position="21"/>
        <end position="608"/>
    </location>
</feature>
<dbReference type="FunFam" id="3.40.50.1820:FF:000055">
    <property type="entry name" value="Carboxypeptidase"/>
    <property type="match status" value="1"/>
</dbReference>
<dbReference type="Gene3D" id="3.40.50.1820">
    <property type="entry name" value="alpha/beta hydrolase"/>
    <property type="match status" value="2"/>
</dbReference>
<evidence type="ECO:0000313" key="3">
    <source>
        <dbReference type="EMBL" id="RXN20855.1"/>
    </source>
</evidence>
<organism evidence="3 4">
    <name type="scientific">Labeo rohita</name>
    <name type="common">Indian major carp</name>
    <name type="synonym">Cyprinus rohita</name>
    <dbReference type="NCBI Taxonomy" id="84645"/>
    <lineage>
        <taxon>Eukaryota</taxon>
        <taxon>Metazoa</taxon>
        <taxon>Chordata</taxon>
        <taxon>Craniata</taxon>
        <taxon>Vertebrata</taxon>
        <taxon>Euteleostomi</taxon>
        <taxon>Actinopterygii</taxon>
        <taxon>Neopterygii</taxon>
        <taxon>Teleostei</taxon>
        <taxon>Ostariophysi</taxon>
        <taxon>Cypriniformes</taxon>
        <taxon>Cyprinidae</taxon>
        <taxon>Labeoninae</taxon>
        <taxon>Labeonini</taxon>
        <taxon>Labeo</taxon>
    </lineage>
</organism>